<dbReference type="Proteomes" id="UP000234585">
    <property type="component" value="Unassembled WGS sequence"/>
</dbReference>
<feature type="transmembrane region" description="Helical" evidence="7">
    <location>
        <begin position="140"/>
        <end position="160"/>
    </location>
</feature>
<comment type="subcellular location">
    <subcellularLocation>
        <location evidence="1">Membrane</location>
        <topology evidence="1">Multi-pass membrane protein</topology>
    </subcellularLocation>
</comment>
<comment type="similarity">
    <text evidence="5">Belongs to the SAT4 family.</text>
</comment>
<dbReference type="PANTHER" id="PTHR33048:SF163">
    <property type="entry name" value="INTEGRAL MEMBRANE PROTEIN (AFU_ORTHOLOGUE AFUA_8G05510)"/>
    <property type="match status" value="1"/>
</dbReference>
<evidence type="ECO:0000259" key="8">
    <source>
        <dbReference type="Pfam" id="PF20684"/>
    </source>
</evidence>
<feature type="domain" description="Rhodopsin" evidence="8">
    <location>
        <begin position="45"/>
        <end position="285"/>
    </location>
</feature>
<dbReference type="GeneID" id="36518911"/>
<evidence type="ECO:0000313" key="9">
    <source>
        <dbReference type="EMBL" id="PLB40382.1"/>
    </source>
</evidence>
<evidence type="ECO:0000256" key="7">
    <source>
        <dbReference type="SAM" id="Phobius"/>
    </source>
</evidence>
<dbReference type="RefSeq" id="XP_024674394.1">
    <property type="nucleotide sequence ID" value="XM_024811751.1"/>
</dbReference>
<keyword evidence="3 7" id="KW-1133">Transmembrane helix</keyword>
<dbReference type="EMBL" id="KZ559125">
    <property type="protein sequence ID" value="PLB40382.1"/>
    <property type="molecule type" value="Genomic_DNA"/>
</dbReference>
<evidence type="ECO:0000256" key="2">
    <source>
        <dbReference type="ARBA" id="ARBA00022692"/>
    </source>
</evidence>
<evidence type="ECO:0000256" key="1">
    <source>
        <dbReference type="ARBA" id="ARBA00004141"/>
    </source>
</evidence>
<keyword evidence="10" id="KW-1185">Reference proteome</keyword>
<dbReference type="AlphaFoldDB" id="A0A2I2FID0"/>
<evidence type="ECO:0000256" key="3">
    <source>
        <dbReference type="ARBA" id="ARBA00022989"/>
    </source>
</evidence>
<reference evidence="9 10" key="1">
    <citation type="submission" date="2017-12" db="EMBL/GenBank/DDBJ databases">
        <authorList>
            <consortium name="DOE Joint Genome Institute"/>
            <person name="Haridas S."/>
            <person name="Kjaerbolling I."/>
            <person name="Vesth T.C."/>
            <person name="Frisvad J.C."/>
            <person name="Nybo J.L."/>
            <person name="Theobald S."/>
            <person name="Kuo A."/>
            <person name="Bowyer P."/>
            <person name="Matsuda Y."/>
            <person name="Mondo S."/>
            <person name="Lyhne E.K."/>
            <person name="Kogle M.E."/>
            <person name="Clum A."/>
            <person name="Lipzen A."/>
            <person name="Salamov A."/>
            <person name="Ngan C.Y."/>
            <person name="Daum C."/>
            <person name="Chiniquy J."/>
            <person name="Barry K."/>
            <person name="LaButti K."/>
            <person name="Simmons B.A."/>
            <person name="Magnuson J.K."/>
            <person name="Mortensen U.H."/>
            <person name="Larsen T.O."/>
            <person name="Grigoriev I.V."/>
            <person name="Baker S.E."/>
            <person name="Andersen M.R."/>
            <person name="Nordberg H.P."/>
            <person name="Cantor M.N."/>
            <person name="Hua S.X."/>
        </authorList>
    </citation>
    <scope>NUCLEOTIDE SEQUENCE [LARGE SCALE GENOMIC DNA]</scope>
    <source>
        <strain evidence="9 10">CBS 102.13</strain>
    </source>
</reference>
<evidence type="ECO:0000313" key="10">
    <source>
        <dbReference type="Proteomes" id="UP000234585"/>
    </source>
</evidence>
<sequence length="372" mass="40486">MGIDPGIIKVFGPPPPGLDLSESEVSRNNGAVIAMVCLAAVAVFLRFTARVTLGNALMADDWVIVIALLCIGATAGLSIVGGTLGAGAHLWSLSLPNISQIFRILHSYTFVYAAACASTKVSILCFYIRIFTPLDRYSRYAIAFGFFLTISYPIIIWITMGNCCRPLSFYWNQFIGEKGTCIDVNTFFLALGIINMFNDFIVLLIPIPRILKLQMTNRKKVAISAIMAVGIFACVASIVRIWYLSVFMAALDITWLMGPVFIWSTIEPSVAIICACLPHLAPFLRMIHQNVLSSRDKTGSKSYGSSGPWRGPQRSSVFGNRAPHFDGRQRLGDDEIGLTNHVAGSGNIHKADSTASTILVQSSFVQSTSGSR</sequence>
<gene>
    <name evidence="9" type="ORF">BDW47DRAFT_101927</name>
</gene>
<evidence type="ECO:0000256" key="5">
    <source>
        <dbReference type="ARBA" id="ARBA00038359"/>
    </source>
</evidence>
<feature type="transmembrane region" description="Helical" evidence="7">
    <location>
        <begin position="187"/>
        <end position="209"/>
    </location>
</feature>
<keyword evidence="4 7" id="KW-0472">Membrane</keyword>
<proteinExistence type="inferred from homology"/>
<protein>
    <submittedName>
        <fullName evidence="9">Pth11-like integral membrane protein</fullName>
    </submittedName>
</protein>
<feature type="region of interest" description="Disordered" evidence="6">
    <location>
        <begin position="298"/>
        <end position="321"/>
    </location>
</feature>
<evidence type="ECO:0000256" key="6">
    <source>
        <dbReference type="SAM" id="MobiDB-lite"/>
    </source>
</evidence>
<dbReference type="InterPro" id="IPR052337">
    <property type="entry name" value="SAT4-like"/>
</dbReference>
<keyword evidence="2 7" id="KW-0812">Transmembrane</keyword>
<organism evidence="9 10">
    <name type="scientific">Aspergillus candidus</name>
    <dbReference type="NCBI Taxonomy" id="41067"/>
    <lineage>
        <taxon>Eukaryota</taxon>
        <taxon>Fungi</taxon>
        <taxon>Dikarya</taxon>
        <taxon>Ascomycota</taxon>
        <taxon>Pezizomycotina</taxon>
        <taxon>Eurotiomycetes</taxon>
        <taxon>Eurotiomycetidae</taxon>
        <taxon>Eurotiales</taxon>
        <taxon>Aspergillaceae</taxon>
        <taxon>Aspergillus</taxon>
        <taxon>Aspergillus subgen. Circumdati</taxon>
    </lineage>
</organism>
<feature type="transmembrane region" description="Helical" evidence="7">
    <location>
        <begin position="221"/>
        <end position="243"/>
    </location>
</feature>
<feature type="transmembrane region" description="Helical" evidence="7">
    <location>
        <begin position="255"/>
        <end position="277"/>
    </location>
</feature>
<dbReference type="GO" id="GO:0016020">
    <property type="term" value="C:membrane"/>
    <property type="evidence" value="ECO:0007669"/>
    <property type="project" value="UniProtKB-SubCell"/>
</dbReference>
<dbReference type="InterPro" id="IPR049326">
    <property type="entry name" value="Rhodopsin_dom_fungi"/>
</dbReference>
<feature type="transmembrane region" description="Helical" evidence="7">
    <location>
        <begin position="61"/>
        <end position="88"/>
    </location>
</feature>
<dbReference type="PANTHER" id="PTHR33048">
    <property type="entry name" value="PTH11-LIKE INTEGRAL MEMBRANE PROTEIN (AFU_ORTHOLOGUE AFUA_5G11245)"/>
    <property type="match status" value="1"/>
</dbReference>
<name>A0A2I2FID0_ASPCN</name>
<feature type="transmembrane region" description="Helical" evidence="7">
    <location>
        <begin position="108"/>
        <end position="128"/>
    </location>
</feature>
<evidence type="ECO:0000256" key="4">
    <source>
        <dbReference type="ARBA" id="ARBA00023136"/>
    </source>
</evidence>
<dbReference type="OrthoDB" id="5329176at2759"/>
<accession>A0A2I2FID0</accession>
<dbReference type="STRING" id="41067.A0A2I2FID0"/>
<feature type="transmembrane region" description="Helical" evidence="7">
    <location>
        <begin position="30"/>
        <end position="49"/>
    </location>
</feature>
<dbReference type="Pfam" id="PF20684">
    <property type="entry name" value="Fung_rhodopsin"/>
    <property type="match status" value="1"/>
</dbReference>